<dbReference type="PATRIC" id="fig|298794.3.peg.1720"/>
<organism evidence="1 2">
    <name type="scientific">Methylobacterium variabile</name>
    <dbReference type="NCBI Taxonomy" id="298794"/>
    <lineage>
        <taxon>Bacteria</taxon>
        <taxon>Pseudomonadati</taxon>
        <taxon>Pseudomonadota</taxon>
        <taxon>Alphaproteobacteria</taxon>
        <taxon>Hyphomicrobiales</taxon>
        <taxon>Methylobacteriaceae</taxon>
        <taxon>Methylobacterium</taxon>
    </lineage>
</organism>
<gene>
    <name evidence="1" type="ORF">VQ02_02390</name>
</gene>
<dbReference type="EMBL" id="LABY01000016">
    <property type="protein sequence ID" value="KMO42641.1"/>
    <property type="molecule type" value="Genomic_DNA"/>
</dbReference>
<proteinExistence type="predicted"/>
<reference evidence="1 2" key="1">
    <citation type="submission" date="2015-03" db="EMBL/GenBank/DDBJ databases">
        <title>Genome sequencing of Methylobacterium variabile DSM 16961.</title>
        <authorList>
            <person name="Chaudhry V."/>
            <person name="Patil P.B."/>
        </authorList>
    </citation>
    <scope>NUCLEOTIDE SEQUENCE [LARGE SCALE GENOMIC DNA]</scope>
    <source>
        <strain evidence="1 2">DSM 16961</strain>
    </source>
</reference>
<accession>A0A0J6VTR3</accession>
<comment type="caution">
    <text evidence="1">The sequence shown here is derived from an EMBL/GenBank/DDBJ whole genome shotgun (WGS) entry which is preliminary data.</text>
</comment>
<protein>
    <submittedName>
        <fullName evidence="1">Signal peptide protein</fullName>
    </submittedName>
</protein>
<evidence type="ECO:0000313" key="2">
    <source>
        <dbReference type="Proteomes" id="UP000035955"/>
    </source>
</evidence>
<dbReference type="AlphaFoldDB" id="A0A0J6VTR3"/>
<sequence length="189" mass="19290">MPDAPPGPPRGRVGLVRGAEARTLGGWEMTCMRVTVAALAGSLLGATLLGGAAQAQGADCTAIQKTLTERKDIVSKVNSASEGKKAKITAAAACTLFTKLQANGNEGLKWISANKDWCSIPDSFVEGFKADHGRVTTLRGKVCNAAQQQAAMEKKARAMAAQQQQGGGGGGLLGGPGLTGSFRVPQGAL</sequence>
<evidence type="ECO:0000313" key="1">
    <source>
        <dbReference type="EMBL" id="KMO42641.1"/>
    </source>
</evidence>
<name>A0A0J6VTR3_9HYPH</name>
<dbReference type="Proteomes" id="UP000035955">
    <property type="component" value="Unassembled WGS sequence"/>
</dbReference>
<keyword evidence="2" id="KW-1185">Reference proteome</keyword>